<evidence type="ECO:0000313" key="2">
    <source>
        <dbReference type="Proteomes" id="UP001732700"/>
    </source>
</evidence>
<name>A0ACD5VJ36_AVESA</name>
<keyword evidence="2" id="KW-1185">Reference proteome</keyword>
<evidence type="ECO:0000313" key="1">
    <source>
        <dbReference type="EnsemblPlants" id="AVESA.00010b.r2.3AG0440180.1.CDS.1"/>
    </source>
</evidence>
<dbReference type="EnsemblPlants" id="AVESA.00010b.r2.3AG0440180.1">
    <property type="protein sequence ID" value="AVESA.00010b.r2.3AG0440180.1.CDS.1"/>
    <property type="gene ID" value="AVESA.00010b.r2.3AG0440180"/>
</dbReference>
<protein>
    <submittedName>
        <fullName evidence="1">Uncharacterized protein</fullName>
    </submittedName>
</protein>
<accession>A0ACD5VJ36</accession>
<sequence>MQRARPLCRQVSREASSSLPAVGHSGGILLGAKEDTFEVEDMDRGEFFVSMLLTHRRSNLRWEVIIVYGPADHSRSPAFLEELKAKVERCSTLVVVAGDFNLIRSHEDKSSHNVDIPRMRMFNDCIADLALREITRVGARFTWTNNRVDLVRSVLDRVLVSVDWEVAFPLCSLHAITRVGSDHVPLLLSTGGVHHHG</sequence>
<dbReference type="Proteomes" id="UP001732700">
    <property type="component" value="Chromosome 3A"/>
</dbReference>
<proteinExistence type="predicted"/>
<reference evidence="1" key="2">
    <citation type="submission" date="2025-09" db="UniProtKB">
        <authorList>
            <consortium name="EnsemblPlants"/>
        </authorList>
    </citation>
    <scope>IDENTIFICATION</scope>
</reference>
<organism evidence="1 2">
    <name type="scientific">Avena sativa</name>
    <name type="common">Oat</name>
    <dbReference type="NCBI Taxonomy" id="4498"/>
    <lineage>
        <taxon>Eukaryota</taxon>
        <taxon>Viridiplantae</taxon>
        <taxon>Streptophyta</taxon>
        <taxon>Embryophyta</taxon>
        <taxon>Tracheophyta</taxon>
        <taxon>Spermatophyta</taxon>
        <taxon>Magnoliopsida</taxon>
        <taxon>Liliopsida</taxon>
        <taxon>Poales</taxon>
        <taxon>Poaceae</taxon>
        <taxon>BOP clade</taxon>
        <taxon>Pooideae</taxon>
        <taxon>Poodae</taxon>
        <taxon>Poeae</taxon>
        <taxon>Poeae Chloroplast Group 1 (Aveneae type)</taxon>
        <taxon>Aveninae</taxon>
        <taxon>Avena</taxon>
    </lineage>
</organism>
<reference evidence="1" key="1">
    <citation type="submission" date="2021-05" db="EMBL/GenBank/DDBJ databases">
        <authorList>
            <person name="Scholz U."/>
            <person name="Mascher M."/>
            <person name="Fiebig A."/>
        </authorList>
    </citation>
    <scope>NUCLEOTIDE SEQUENCE [LARGE SCALE GENOMIC DNA]</scope>
</reference>